<keyword evidence="6" id="KW-0732">Signal</keyword>
<dbReference type="FunFam" id="1.10.506.10:FF:000006">
    <property type="entry name" value="Plexin A1"/>
    <property type="match status" value="1"/>
</dbReference>
<evidence type="ECO:0000256" key="16">
    <source>
        <dbReference type="SAM" id="MobiDB-lite"/>
    </source>
</evidence>
<feature type="domain" description="IPT/TIG" evidence="19">
    <location>
        <begin position="539"/>
        <end position="625"/>
    </location>
</feature>
<dbReference type="Pfam" id="PF20170">
    <property type="entry name" value="Plexin_RBD"/>
    <property type="match status" value="1"/>
</dbReference>
<evidence type="ECO:0000256" key="10">
    <source>
        <dbReference type="ARBA" id="ARBA00023157"/>
    </source>
</evidence>
<dbReference type="InterPro" id="IPR046800">
    <property type="entry name" value="Plexin_RBD"/>
</dbReference>
<evidence type="ECO:0000256" key="2">
    <source>
        <dbReference type="ARBA" id="ARBA00010297"/>
    </source>
</evidence>
<keyword evidence="5 17" id="KW-0812">Transmembrane</keyword>
<feature type="domain" description="PSI" evidence="18">
    <location>
        <begin position="94"/>
        <end position="144"/>
    </location>
</feature>
<keyword evidence="11" id="KW-0675">Receptor</keyword>
<evidence type="ECO:0000256" key="15">
    <source>
        <dbReference type="SAM" id="Coils"/>
    </source>
</evidence>
<dbReference type="InterPro" id="IPR002909">
    <property type="entry name" value="IPT_dom"/>
</dbReference>
<evidence type="ECO:0000313" key="20">
    <source>
        <dbReference type="EMBL" id="CAF91908.1"/>
    </source>
</evidence>
<evidence type="ECO:0000256" key="11">
    <source>
        <dbReference type="ARBA" id="ARBA00023170"/>
    </source>
</evidence>
<dbReference type="GO" id="GO:0007411">
    <property type="term" value="P:axon guidance"/>
    <property type="evidence" value="ECO:0007669"/>
    <property type="project" value="UniProtKB-ARBA"/>
</dbReference>
<dbReference type="GO" id="GO:0017154">
    <property type="term" value="F:semaphorin receptor activity"/>
    <property type="evidence" value="ECO:0007669"/>
    <property type="project" value="InterPro"/>
</dbReference>
<dbReference type="Gene3D" id="2.60.40.10">
    <property type="entry name" value="Immunoglobulins"/>
    <property type="match status" value="5"/>
</dbReference>
<feature type="domain" description="IPT/TIG" evidence="19">
    <location>
        <begin position="443"/>
        <end position="538"/>
    </location>
</feature>
<dbReference type="PANTHER" id="PTHR22625">
    <property type="entry name" value="PLEXIN"/>
    <property type="match status" value="1"/>
</dbReference>
<dbReference type="FunFam" id="2.60.40.10:FF:000071">
    <property type="entry name" value="Plexin A2"/>
    <property type="match status" value="1"/>
</dbReference>
<dbReference type="CDD" id="cd00603">
    <property type="entry name" value="IPT_PCSR"/>
    <property type="match status" value="1"/>
</dbReference>
<dbReference type="KEGG" id="tng:GSTEN00006877G001"/>
<evidence type="ECO:0000256" key="7">
    <source>
        <dbReference type="ARBA" id="ARBA00022737"/>
    </source>
</evidence>
<comment type="similarity">
    <text evidence="2">Belongs to the plexin family.</text>
</comment>
<dbReference type="InterPro" id="IPR036352">
    <property type="entry name" value="Semap_dom_sf"/>
</dbReference>
<dbReference type="FunFam" id="2.60.40.10:FF:000123">
    <property type="entry name" value="Plexin A1"/>
    <property type="match status" value="1"/>
</dbReference>
<keyword evidence="3" id="KW-1003">Cell membrane</keyword>
<dbReference type="InterPro" id="IPR014756">
    <property type="entry name" value="Ig_E-set"/>
</dbReference>
<dbReference type="InterPro" id="IPR041019">
    <property type="entry name" value="TIG1_plexin"/>
</dbReference>
<evidence type="ECO:0000259" key="19">
    <source>
        <dbReference type="SMART" id="SM00429"/>
    </source>
</evidence>
<dbReference type="Gene3D" id="2.130.10.10">
    <property type="entry name" value="YVTN repeat-like/Quinoprotein amine dehydrogenase"/>
    <property type="match status" value="1"/>
</dbReference>
<dbReference type="Gene3D" id="3.10.20.90">
    <property type="entry name" value="Phosphatidylinositol 3-kinase Catalytic Subunit, Chain A, domain 1"/>
    <property type="match status" value="1"/>
</dbReference>
<reference evidence="20" key="1">
    <citation type="journal article" date="2004" name="Nature">
        <title>Genome duplication in the teleost fish Tetraodon nigroviridis reveals the early vertebrate proto-karyotype.</title>
        <authorList>
            <person name="Jaillon O."/>
            <person name="Aury J.-M."/>
            <person name="Brunet F."/>
            <person name="Petit J.-L."/>
            <person name="Stange-Thomann N."/>
            <person name="Mauceli E."/>
            <person name="Bouneau L."/>
            <person name="Fischer C."/>
            <person name="Ozouf-Costaz C."/>
            <person name="Bernot A."/>
            <person name="Nicaud S."/>
            <person name="Jaffe D."/>
            <person name="Fisher S."/>
            <person name="Lutfalla G."/>
            <person name="Dossat C."/>
            <person name="Segurens B."/>
            <person name="Dasilva C."/>
            <person name="Salanoubat M."/>
            <person name="Levy M."/>
            <person name="Boudet N."/>
            <person name="Castellano S."/>
            <person name="Anthouard V."/>
            <person name="Jubin C."/>
            <person name="Castelli V."/>
            <person name="Katinka M."/>
            <person name="Vacherie B."/>
            <person name="Biemont C."/>
            <person name="Skalli Z."/>
            <person name="Cattolico L."/>
            <person name="Poulain J."/>
            <person name="De Berardinis V."/>
            <person name="Cruaud C."/>
            <person name="Duprat S."/>
            <person name="Brottier P."/>
            <person name="Coutanceau J.-P."/>
            <person name="Gouzy J."/>
            <person name="Parra G."/>
            <person name="Lardier G."/>
            <person name="Chapple C."/>
            <person name="McKernan K.J."/>
            <person name="McEwan P."/>
            <person name="Bosak S."/>
            <person name="Kellis M."/>
            <person name="Volff J.-N."/>
            <person name="Guigo R."/>
            <person name="Zody M.C."/>
            <person name="Mesirov J."/>
            <person name="Lindblad-Toh K."/>
            <person name="Birren B."/>
            <person name="Nusbaum C."/>
            <person name="Kahn D."/>
            <person name="Robinson-Rechavi M."/>
            <person name="Laudet V."/>
            <person name="Schachter V."/>
            <person name="Quetier F."/>
            <person name="Saurin W."/>
            <person name="Scarpelli C."/>
            <person name="Wincker P."/>
            <person name="Lander E.S."/>
            <person name="Weissenbach J."/>
            <person name="Roest Crollius H."/>
        </authorList>
    </citation>
    <scope>NUCLEOTIDE SEQUENCE [LARGE SCALE GENOMIC DNA]</scope>
</reference>
<dbReference type="GO" id="GO:0048513">
    <property type="term" value="P:animal organ development"/>
    <property type="evidence" value="ECO:0007669"/>
    <property type="project" value="UniProtKB-ARBA"/>
</dbReference>
<dbReference type="SUPFAM" id="SSF48350">
    <property type="entry name" value="GTPase activation domain, GAP"/>
    <property type="match status" value="1"/>
</dbReference>
<feature type="domain" description="IPT/TIG" evidence="19">
    <location>
        <begin position="729"/>
        <end position="824"/>
    </location>
</feature>
<dbReference type="GO" id="GO:0001763">
    <property type="term" value="P:morphogenesis of a branching structure"/>
    <property type="evidence" value="ECO:0007669"/>
    <property type="project" value="UniProtKB-ARBA"/>
</dbReference>
<evidence type="ECO:0000256" key="1">
    <source>
        <dbReference type="ARBA" id="ARBA00004251"/>
    </source>
</evidence>
<gene>
    <name evidence="20" type="ORF">GSTENG00006877001</name>
</gene>
<evidence type="ECO:0000256" key="14">
    <source>
        <dbReference type="ARBA" id="ARBA00070715"/>
    </source>
</evidence>
<dbReference type="PANTHER" id="PTHR22625:SF32">
    <property type="entry name" value="PLEXIN-A3"/>
    <property type="match status" value="1"/>
</dbReference>
<dbReference type="SUPFAM" id="SSF103575">
    <property type="entry name" value="Plexin repeat"/>
    <property type="match status" value="2"/>
</dbReference>
<name>Q4T5C4_TETNG</name>
<dbReference type="FunFam" id="2.60.40.10:FF:000630">
    <property type="entry name" value="Plexin D1"/>
    <property type="match status" value="1"/>
</dbReference>
<evidence type="ECO:0000256" key="12">
    <source>
        <dbReference type="ARBA" id="ARBA00023180"/>
    </source>
</evidence>
<evidence type="ECO:0000256" key="17">
    <source>
        <dbReference type="SAM" id="Phobius"/>
    </source>
</evidence>
<evidence type="ECO:0000256" key="9">
    <source>
        <dbReference type="ARBA" id="ARBA00023136"/>
    </source>
</evidence>
<dbReference type="InterPro" id="IPR031148">
    <property type="entry name" value="Plexin"/>
</dbReference>
<feature type="transmembrane region" description="Helical" evidence="17">
    <location>
        <begin position="821"/>
        <end position="847"/>
    </location>
</feature>
<dbReference type="OrthoDB" id="125363at2759"/>
<dbReference type="FunFam" id="1.10.506.10:FF:000005">
    <property type="entry name" value="Plexin A1"/>
    <property type="match status" value="1"/>
</dbReference>
<dbReference type="Gene3D" id="1.10.506.10">
    <property type="entry name" value="GTPase Activation - p120gap, domain 1"/>
    <property type="match status" value="2"/>
</dbReference>
<feature type="coiled-coil region" evidence="15">
    <location>
        <begin position="851"/>
        <end position="893"/>
    </location>
</feature>
<reference evidence="20" key="2">
    <citation type="submission" date="2004-02" db="EMBL/GenBank/DDBJ databases">
        <authorList>
            <consortium name="Genoscope"/>
            <consortium name="Whitehead Institute Centre for Genome Research"/>
        </authorList>
    </citation>
    <scope>NUCLEOTIDE SEQUENCE</scope>
</reference>
<sequence length="1541" mass="172121">MCARAKKRKFGEDGGKGEAVFVELRKLLLLSPMLVAVSQIRVDGVPTASQNALLYETVTVVEGKPILRDMVFSPDHQFIYLLSDRQVSRLPVESCEQYSSCSSCLGSGDPHCGWCVLFNMCSRQEACHKWEEPQHFNTRLDQCVDISVTPSNLSVTSPSTQLTIRVENVPALSGGVSCVFEDLSETPGEVRPKGQVVCMSPSLRELPVQMQSPAEQRVVQLSLRSTETGHQFISTSFVYYNCSVLNSCTSCVSSVFPCHWCKYRHICTNNLQDCSFQEGRVSGMEGCPQIVPTSDILVPAEWVRPITLRARNLPQPQSGQKNYECVFNIQGKVQRIPAVRFNSSCIQCQNTSYWYEGDEAGDLPVDFSIVWDGDFFIDKPTSMKALLYKCEAQRSSCGQCLKAPPAFECGWCVETRKCLLRQHCPTPEQNWMHHGRHNLRCSHPRITKISPLTGPREGGTRVTIEGENLGLQVKEIAYVQVAGVRCSSVPSQYVSAERVVCDMAEALLPHSPGGPVELCIGVCSAEFRTLSSQTYSFVSPSFSRVHPEKGPVSGGTRLTVTGRHLDAGSSVSCIINKEECLFVKRTNREIICITPASLSGSGPASIRLMIDKAEVTSSETKYVYTEDPTITSIEPNWTILNGSTMITVTGTNLLTIQEPKVRAKYGGVETSNFCTLVNDSTMTCLAPGLVYNKLAPPEGALHPEEFGFIFDQVSSLLVLNSTPFTHYPNPIFDPLGSSGILEVKPGSPIILKGKNLIPPAPGNGRLNYTVLIGESPCLLTVSENQLLCDSPDLTGEQRVLILVGGLEYSPGMLHIYSDSALTLPAIIGIGAGGGVLLIAIIAVLIAYKRKTRDADRTLKRLQLQMDNLESRVALECKEAFAELQTDIQELTNDMDGVKIPFLEYRTYTMRVMFPGIEEHPVLKELDSPANVEKALRLFSQLLNNKIFLLTFIHTLEAQRSFSMRDRGNVASLLMAALQGRMEYATVVLKQLLADLIEKNLENRNHPKLLLRRTESVAEKMLTNWFTFLLHRFLKECAGEPLFMLYCAIKQQMEKGPIDAITGEARYSLSEDKLIRQQIDYKQLTLMCIPPEGEAGTEVPVKVLNCDTVTQVKDKLLDAVYKGIPFSQRPQADDMDLGGAPLPGRRPHRQSRRKSSPDCVSVSPEWRQGRMTRIILQDEDVTTKIESDWKRLNTLAHYQVTSGPRQGRFFTQERLPAALPGSSGHTWPPRLSLPTSDVTDGSLVALVQKQVSAYNIANSFTFTRSLSKYESLLRTSSSPDSLRSRAPMITPDQETGTKLWHLVKNHEHSDQREGDRGSKMVSEIYLTRLLATKGTLQKFVDDLFETVFSTAHRGSALPLAIKYMFDFLDEQADKRQISDPDVRHTWKSNCLPLRFWVNVIKNPQFVFDIHKSSITDACLSVVAQTFMDSCSTSEHRLGKDSPSNKLLYAKDIPNYKSWVERYYRDITKMPSISDQDMDAYLVEQSRLHGNEFNTLSALSELYFYINKYKEEILTALDRDGYCRKHKLRHKLEQAINLMSGSS</sequence>
<evidence type="ECO:0000256" key="5">
    <source>
        <dbReference type="ARBA" id="ARBA00022692"/>
    </source>
</evidence>
<proteinExistence type="inferred from homology"/>
<evidence type="ECO:0000256" key="8">
    <source>
        <dbReference type="ARBA" id="ARBA00022989"/>
    </source>
</evidence>
<evidence type="ECO:0000256" key="4">
    <source>
        <dbReference type="ARBA" id="ARBA00022553"/>
    </source>
</evidence>
<dbReference type="Pfam" id="PF24479">
    <property type="entry name" value="PSI_PlexinA-B"/>
    <property type="match status" value="1"/>
</dbReference>
<dbReference type="SUPFAM" id="SSF101912">
    <property type="entry name" value="Sema domain"/>
    <property type="match status" value="1"/>
</dbReference>
<dbReference type="Pfam" id="PF01833">
    <property type="entry name" value="TIG"/>
    <property type="match status" value="4"/>
</dbReference>
<dbReference type="InterPro" id="IPR013548">
    <property type="entry name" value="Plexin_cytoplasmic_RasGAP_dom"/>
</dbReference>
<dbReference type="GO" id="GO:0005886">
    <property type="term" value="C:plasma membrane"/>
    <property type="evidence" value="ECO:0007669"/>
    <property type="project" value="UniProtKB-SubCell"/>
</dbReference>
<dbReference type="EMBL" id="CAAE01009327">
    <property type="protein sequence ID" value="CAF91908.1"/>
    <property type="molecule type" value="Genomic_DNA"/>
</dbReference>
<dbReference type="SMART" id="SM00429">
    <property type="entry name" value="IPT"/>
    <property type="match status" value="4"/>
</dbReference>
<dbReference type="GO" id="GO:0030334">
    <property type="term" value="P:regulation of cell migration"/>
    <property type="evidence" value="ECO:0007669"/>
    <property type="project" value="TreeGrafter"/>
</dbReference>
<dbReference type="Pfam" id="PF08337">
    <property type="entry name" value="Plexin_cytopl"/>
    <property type="match status" value="1"/>
</dbReference>
<dbReference type="Pfam" id="PF01437">
    <property type="entry name" value="PSI"/>
    <property type="match status" value="2"/>
</dbReference>
<dbReference type="Pfam" id="PF17960">
    <property type="entry name" value="TIG_plexin"/>
    <property type="match status" value="1"/>
</dbReference>
<dbReference type="SUPFAM" id="SSF81296">
    <property type="entry name" value="E set domains"/>
    <property type="match status" value="3"/>
</dbReference>
<evidence type="ECO:0000256" key="6">
    <source>
        <dbReference type="ARBA" id="ARBA00022729"/>
    </source>
</evidence>
<evidence type="ECO:0000259" key="18">
    <source>
        <dbReference type="SMART" id="SM00423"/>
    </source>
</evidence>
<accession>Q4T5C4</accession>
<protein>
    <recommendedName>
        <fullName evidence="14">Plexin-A3</fullName>
    </recommendedName>
</protein>
<dbReference type="InterPro" id="IPR015943">
    <property type="entry name" value="WD40/YVTN_repeat-like_dom_sf"/>
</dbReference>
<comment type="subcellular location">
    <subcellularLocation>
        <location evidence="1">Cell membrane</location>
        <topology evidence="1">Single-pass type I membrane protein</topology>
    </subcellularLocation>
</comment>
<keyword evidence="12" id="KW-0325">Glycoprotein</keyword>
<feature type="domain" description="PSI" evidence="18">
    <location>
        <begin position="241"/>
        <end position="288"/>
    </location>
</feature>
<keyword evidence="7" id="KW-0677">Repeat</keyword>
<feature type="region of interest" description="Disordered" evidence="16">
    <location>
        <begin position="1129"/>
        <end position="1162"/>
    </location>
</feature>
<dbReference type="InterPro" id="IPR013783">
    <property type="entry name" value="Ig-like_fold"/>
</dbReference>
<dbReference type="CDD" id="cd01181">
    <property type="entry name" value="IPT_plexin_repeat3"/>
    <property type="match status" value="1"/>
</dbReference>
<dbReference type="InterPro" id="IPR008936">
    <property type="entry name" value="Rho_GTPase_activation_prot"/>
</dbReference>
<dbReference type="InterPro" id="IPR002165">
    <property type="entry name" value="Plexin_repeat"/>
</dbReference>
<dbReference type="FunFam" id="2.60.40.10:FF:000329">
    <property type="entry name" value="Plexin A4"/>
    <property type="match status" value="1"/>
</dbReference>
<dbReference type="InterPro" id="IPR041362">
    <property type="entry name" value="TIG2_plexin"/>
</dbReference>
<feature type="compositionally biased region" description="Basic residues" evidence="16">
    <location>
        <begin position="1144"/>
        <end position="1153"/>
    </location>
</feature>
<evidence type="ECO:0000256" key="13">
    <source>
        <dbReference type="ARBA" id="ARBA00059028"/>
    </source>
</evidence>
<keyword evidence="4" id="KW-0597">Phosphoprotein</keyword>
<dbReference type="CDD" id="cd01180">
    <property type="entry name" value="IPT_plexin_repeat1"/>
    <property type="match status" value="1"/>
</dbReference>
<keyword evidence="15" id="KW-0175">Coiled coil</keyword>
<keyword evidence="10" id="KW-1015">Disulfide bond</keyword>
<comment type="function">
    <text evidence="13">Coreceptor for SEMA3A and SEMA3F. Necessary for signaling by class 3 semaphorins and subsequent remodeling of the cytoskeleton. Plays a role in axon guidance in the developing nervous system. Regulates the migration of sympathetic neurons, but not of neural crest precursors. Required for normal dendrite spine morphology in pyramidal neurons. May play a role in regulating semaphorin-mediated programmed cell death in the developing nervous system. Class 3 semaphorins bind to a complex composed of a neuropilin and a plexin. The plexin modulates the affinity of the complex for specific semaphorins, and its cytoplasmic domain is required for the activation of down-stream signaling events in the cytoplasm.</text>
</comment>
<keyword evidence="9 17" id="KW-0472">Membrane</keyword>
<dbReference type="GO" id="GO:0002116">
    <property type="term" value="C:semaphorin receptor complex"/>
    <property type="evidence" value="ECO:0007669"/>
    <property type="project" value="TreeGrafter"/>
</dbReference>
<dbReference type="Pfam" id="PF18020">
    <property type="entry name" value="TIG_2"/>
    <property type="match status" value="1"/>
</dbReference>
<organism evidence="20">
    <name type="scientific">Tetraodon nigroviridis</name>
    <name type="common">Spotted green pufferfish</name>
    <name type="synonym">Chelonodon nigroviridis</name>
    <dbReference type="NCBI Taxonomy" id="99883"/>
    <lineage>
        <taxon>Eukaryota</taxon>
        <taxon>Metazoa</taxon>
        <taxon>Chordata</taxon>
        <taxon>Craniata</taxon>
        <taxon>Vertebrata</taxon>
        <taxon>Euteleostomi</taxon>
        <taxon>Actinopterygii</taxon>
        <taxon>Neopterygii</taxon>
        <taxon>Teleostei</taxon>
        <taxon>Neoteleostei</taxon>
        <taxon>Acanthomorphata</taxon>
        <taxon>Eupercaria</taxon>
        <taxon>Tetraodontiformes</taxon>
        <taxon>Tetradontoidea</taxon>
        <taxon>Tetraodontidae</taxon>
        <taxon>Tetraodon</taxon>
    </lineage>
</organism>
<feature type="domain" description="IPT/TIG" evidence="19">
    <location>
        <begin position="627"/>
        <end position="727"/>
    </location>
</feature>
<comment type="caution">
    <text evidence="20">The sequence shown here is derived from an EMBL/GenBank/DDBJ whole genome shotgun (WGS) entry which is preliminary data.</text>
</comment>
<dbReference type="InterPro" id="IPR016201">
    <property type="entry name" value="PSI"/>
</dbReference>
<dbReference type="SMART" id="SM00423">
    <property type="entry name" value="PSI"/>
    <property type="match status" value="3"/>
</dbReference>
<evidence type="ECO:0000256" key="3">
    <source>
        <dbReference type="ARBA" id="ARBA00022475"/>
    </source>
</evidence>
<feature type="domain" description="PSI" evidence="18">
    <location>
        <begin position="389"/>
        <end position="442"/>
    </location>
</feature>
<keyword evidence="8 17" id="KW-1133">Transmembrane helix</keyword>